<dbReference type="SUPFAM" id="SSF103088">
    <property type="entry name" value="OmpA-like"/>
    <property type="match status" value="1"/>
</dbReference>
<dbReference type="PROSITE" id="PS51123">
    <property type="entry name" value="OMPA_2"/>
    <property type="match status" value="1"/>
</dbReference>
<accession>Q1YQ54</accession>
<gene>
    <name evidence="6" type="ORF">GB2207_00410</name>
</gene>
<dbReference type="InterPro" id="IPR006665">
    <property type="entry name" value="OmpA-like"/>
</dbReference>
<evidence type="ECO:0000256" key="3">
    <source>
        <dbReference type="ARBA" id="ARBA00023237"/>
    </source>
</evidence>
<dbReference type="Gene3D" id="3.30.1330.60">
    <property type="entry name" value="OmpA-like domain"/>
    <property type="match status" value="1"/>
</dbReference>
<dbReference type="InterPro" id="IPR050330">
    <property type="entry name" value="Bact_OuterMem_StrucFunc"/>
</dbReference>
<keyword evidence="3" id="KW-0998">Cell outer membrane</keyword>
<dbReference type="InterPro" id="IPR006664">
    <property type="entry name" value="OMP_bac"/>
</dbReference>
<evidence type="ECO:0000313" key="6">
    <source>
        <dbReference type="EMBL" id="EAS46389.1"/>
    </source>
</evidence>
<dbReference type="HOGENOM" id="CLU_016890_9_2_6"/>
<dbReference type="CDD" id="cd07185">
    <property type="entry name" value="OmpA_C-like"/>
    <property type="match status" value="1"/>
</dbReference>
<dbReference type="Proteomes" id="UP000005555">
    <property type="component" value="Unassembled WGS sequence"/>
</dbReference>
<dbReference type="PANTHER" id="PTHR30329:SF21">
    <property type="entry name" value="LIPOPROTEIN YIAD-RELATED"/>
    <property type="match status" value="1"/>
</dbReference>
<organism evidence="6 7">
    <name type="scientific">gamma proteobacterium HTCC2207</name>
    <dbReference type="NCBI Taxonomy" id="314287"/>
    <lineage>
        <taxon>Bacteria</taxon>
        <taxon>Pseudomonadati</taxon>
        <taxon>Pseudomonadota</taxon>
        <taxon>Gammaproteobacteria</taxon>
        <taxon>Cellvibrionales</taxon>
        <taxon>Porticoccaceae</taxon>
        <taxon>SAR92 clade</taxon>
    </lineage>
</organism>
<dbReference type="STRING" id="314287.GB2207_00410"/>
<comment type="caution">
    <text evidence="6">The sequence shown here is derived from an EMBL/GenBank/DDBJ whole genome shotgun (WGS) entry which is preliminary data.</text>
</comment>
<evidence type="ECO:0000259" key="5">
    <source>
        <dbReference type="PROSITE" id="PS51123"/>
    </source>
</evidence>
<dbReference type="AlphaFoldDB" id="Q1YQ54"/>
<dbReference type="eggNOG" id="COG2885">
    <property type="taxonomic scope" value="Bacteria"/>
</dbReference>
<evidence type="ECO:0000256" key="1">
    <source>
        <dbReference type="ARBA" id="ARBA00004442"/>
    </source>
</evidence>
<proteinExistence type="predicted"/>
<dbReference type="InterPro" id="IPR006690">
    <property type="entry name" value="OMPA-like_CS"/>
</dbReference>
<evidence type="ECO:0000256" key="2">
    <source>
        <dbReference type="ARBA" id="ARBA00023136"/>
    </source>
</evidence>
<sequence length="177" mass="19423">MLKTFAKQEFKMKTSFIKSGLSTLLLAALLTGCSSNPVVEEQQTSTDIEDTSVQTGQVDTSAIDDAAVEVMTADTVFYFDFDKALLKPESRAALLEHSASLQNSPRNVRLEGHADERGTREYNMALGERRANAVKEFLVLQGVSPGLIEVISYGEERAAAYGSNDDAWGLNRRVELK</sequence>
<dbReference type="EMBL" id="AAPI01000007">
    <property type="protein sequence ID" value="EAS46389.1"/>
    <property type="molecule type" value="Genomic_DNA"/>
</dbReference>
<dbReference type="PROSITE" id="PS01068">
    <property type="entry name" value="OMPA_1"/>
    <property type="match status" value="1"/>
</dbReference>
<protein>
    <submittedName>
        <fullName evidence="6">Outer membrane protein OprL</fullName>
    </submittedName>
</protein>
<dbReference type="PRINTS" id="PR01021">
    <property type="entry name" value="OMPADOMAIN"/>
</dbReference>
<feature type="domain" description="OmpA-like" evidence="5">
    <location>
        <begin position="66"/>
        <end position="177"/>
    </location>
</feature>
<evidence type="ECO:0000313" key="7">
    <source>
        <dbReference type="Proteomes" id="UP000005555"/>
    </source>
</evidence>
<name>Q1YQ54_9GAMM</name>
<dbReference type="Pfam" id="PF00691">
    <property type="entry name" value="OmpA"/>
    <property type="match status" value="1"/>
</dbReference>
<dbReference type="GO" id="GO:0009279">
    <property type="term" value="C:cell outer membrane"/>
    <property type="evidence" value="ECO:0007669"/>
    <property type="project" value="UniProtKB-SubCell"/>
</dbReference>
<evidence type="ECO:0000256" key="4">
    <source>
        <dbReference type="PROSITE-ProRule" id="PRU00473"/>
    </source>
</evidence>
<dbReference type="InterPro" id="IPR036737">
    <property type="entry name" value="OmpA-like_sf"/>
</dbReference>
<reference evidence="6 7" key="1">
    <citation type="submission" date="2006-03" db="EMBL/GenBank/DDBJ databases">
        <authorList>
            <person name="Giovannoni S.J."/>
            <person name="Cho J.-C."/>
            <person name="Ferriera S."/>
            <person name="Johnson J."/>
            <person name="Kravitz S."/>
            <person name="Halpern A."/>
            <person name="Remington K."/>
            <person name="Beeson K."/>
            <person name="Tran B."/>
            <person name="Rogers Y.-H."/>
            <person name="Friedman R."/>
            <person name="Venter J.C."/>
        </authorList>
    </citation>
    <scope>NUCLEOTIDE SEQUENCE [LARGE SCALE GENOMIC DNA]</scope>
    <source>
        <strain evidence="6 7">HTCC2207</strain>
    </source>
</reference>
<keyword evidence="2 4" id="KW-0472">Membrane</keyword>
<comment type="subcellular location">
    <subcellularLocation>
        <location evidence="1">Cell outer membrane</location>
    </subcellularLocation>
</comment>
<keyword evidence="7" id="KW-1185">Reference proteome</keyword>
<dbReference type="PANTHER" id="PTHR30329">
    <property type="entry name" value="STATOR ELEMENT OF FLAGELLAR MOTOR COMPLEX"/>
    <property type="match status" value="1"/>
</dbReference>
<dbReference type="PROSITE" id="PS51257">
    <property type="entry name" value="PROKAR_LIPOPROTEIN"/>
    <property type="match status" value="1"/>
</dbReference>